<sequence>KNGCEFGIIAKLGNIFLIRFPIKIGGIRPWHLKFGKRVTARITLRNNAVVATRSFTAHTSRIETTFHGLVVRGNHYLLANDNKFCSHEGLQLRQKMDKVKS</sequence>
<evidence type="ECO:0000313" key="2">
    <source>
        <dbReference type="RefSeq" id="XP_026670465.1"/>
    </source>
</evidence>
<dbReference type="GeneID" id="113464508"/>
<dbReference type="RefSeq" id="XP_026670465.1">
    <property type="nucleotide sequence ID" value="XM_026814664.1"/>
</dbReference>
<protein>
    <submittedName>
        <fullName evidence="2">Uncharacterized protein LOC113464508</fullName>
    </submittedName>
</protein>
<dbReference type="KEGG" id="ccal:113464508"/>
<evidence type="ECO:0000313" key="1">
    <source>
        <dbReference type="Proteomes" id="UP000694925"/>
    </source>
</evidence>
<organism evidence="1 2">
    <name type="scientific">Ceratina calcarata</name>
    <dbReference type="NCBI Taxonomy" id="156304"/>
    <lineage>
        <taxon>Eukaryota</taxon>
        <taxon>Metazoa</taxon>
        <taxon>Ecdysozoa</taxon>
        <taxon>Arthropoda</taxon>
        <taxon>Hexapoda</taxon>
        <taxon>Insecta</taxon>
        <taxon>Pterygota</taxon>
        <taxon>Neoptera</taxon>
        <taxon>Endopterygota</taxon>
        <taxon>Hymenoptera</taxon>
        <taxon>Apocrita</taxon>
        <taxon>Aculeata</taxon>
        <taxon>Apoidea</taxon>
        <taxon>Anthophila</taxon>
        <taxon>Apidae</taxon>
        <taxon>Ceratina</taxon>
        <taxon>Zadontomerus</taxon>
    </lineage>
</organism>
<accession>A0AAJ7WCJ9</accession>
<reference evidence="2" key="1">
    <citation type="submission" date="2025-08" db="UniProtKB">
        <authorList>
            <consortium name="RefSeq"/>
        </authorList>
    </citation>
    <scope>IDENTIFICATION</scope>
    <source>
        <tissue evidence="2">Whole body</tissue>
    </source>
</reference>
<gene>
    <name evidence="2" type="primary">LOC113464508</name>
</gene>
<proteinExistence type="predicted"/>
<dbReference type="AlphaFoldDB" id="A0AAJ7WCJ9"/>
<dbReference type="Proteomes" id="UP000694925">
    <property type="component" value="Unplaced"/>
</dbReference>
<feature type="non-terminal residue" evidence="2">
    <location>
        <position position="1"/>
    </location>
</feature>
<keyword evidence="1" id="KW-1185">Reference proteome</keyword>
<name>A0AAJ7WCJ9_9HYME</name>